<evidence type="ECO:0000313" key="6">
    <source>
        <dbReference type="EMBL" id="RRD49721.1"/>
    </source>
</evidence>
<dbReference type="InterPro" id="IPR006530">
    <property type="entry name" value="YD"/>
</dbReference>
<dbReference type="InterPro" id="IPR056823">
    <property type="entry name" value="TEN-like_YD-shell"/>
</dbReference>
<dbReference type="InterPro" id="IPR045351">
    <property type="entry name" value="DUF6531"/>
</dbReference>
<dbReference type="Pfam" id="PF25023">
    <property type="entry name" value="TEN_YD-shell"/>
    <property type="match status" value="1"/>
</dbReference>
<dbReference type="PANTHER" id="PTHR32305">
    <property type="match status" value="1"/>
</dbReference>
<dbReference type="SUPFAM" id="SSF69322">
    <property type="entry name" value="Tricorn protease domain 2"/>
    <property type="match status" value="1"/>
</dbReference>
<feature type="domain" description="Teneurin-like YD-shell" evidence="5">
    <location>
        <begin position="216"/>
        <end position="379"/>
    </location>
</feature>
<evidence type="ECO:0000256" key="2">
    <source>
        <dbReference type="SAM" id="MobiDB-lite"/>
    </source>
</evidence>
<accession>A0A3P1WU58</accession>
<evidence type="ECO:0000259" key="5">
    <source>
        <dbReference type="Pfam" id="PF25023"/>
    </source>
</evidence>
<feature type="domain" description="DUF6531" evidence="4">
    <location>
        <begin position="13"/>
        <end position="85"/>
    </location>
</feature>
<evidence type="ECO:0000259" key="4">
    <source>
        <dbReference type="Pfam" id="PF20148"/>
    </source>
</evidence>
<dbReference type="RefSeq" id="WP_125227846.1">
    <property type="nucleotide sequence ID" value="NZ_RQYT01000013.1"/>
</dbReference>
<dbReference type="InterPro" id="IPR050708">
    <property type="entry name" value="T6SS_VgrG/RHS"/>
</dbReference>
<dbReference type="Pfam" id="PF05593">
    <property type="entry name" value="RHS_repeat"/>
    <property type="match status" value="8"/>
</dbReference>
<name>A0A3P1WU58_9ACTN</name>
<keyword evidence="3" id="KW-1133">Transmembrane helix</keyword>
<dbReference type="PANTHER" id="PTHR32305:SF15">
    <property type="entry name" value="PROTEIN RHSA-RELATED"/>
    <property type="match status" value="1"/>
</dbReference>
<feature type="transmembrane region" description="Helical" evidence="3">
    <location>
        <begin position="1293"/>
        <end position="1314"/>
    </location>
</feature>
<dbReference type="Gene3D" id="2.180.10.10">
    <property type="entry name" value="RHS repeat-associated core"/>
    <property type="match status" value="4"/>
</dbReference>
<feature type="region of interest" description="Disordered" evidence="2">
    <location>
        <begin position="1421"/>
        <end position="1486"/>
    </location>
</feature>
<dbReference type="Pfam" id="PF20148">
    <property type="entry name" value="DUF6531"/>
    <property type="match status" value="1"/>
</dbReference>
<evidence type="ECO:0000313" key="7">
    <source>
        <dbReference type="Proteomes" id="UP000280935"/>
    </source>
</evidence>
<dbReference type="Proteomes" id="UP000280935">
    <property type="component" value="Unassembled WGS sequence"/>
</dbReference>
<reference evidence="6 7" key="1">
    <citation type="submission" date="2018-11" db="EMBL/GenBank/DDBJ databases">
        <title>Genomes From Bacteria Associated with the Canine Oral Cavity: a Test Case for Automated Genome-Based Taxonomic Assignment.</title>
        <authorList>
            <person name="Coil D.A."/>
            <person name="Jospin G."/>
            <person name="Darling A.E."/>
            <person name="Wallis C."/>
            <person name="Davis I.J."/>
            <person name="Harris S."/>
            <person name="Eisen J.A."/>
            <person name="Holcombe L.J."/>
            <person name="O'Flynn C."/>
        </authorList>
    </citation>
    <scope>NUCLEOTIDE SEQUENCE [LARGE SCALE GENOMIC DNA]</scope>
    <source>
        <strain evidence="6 7">OH2822_COT-296</strain>
    </source>
</reference>
<gene>
    <name evidence="6" type="ORF">EII35_07505</name>
</gene>
<evidence type="ECO:0000256" key="3">
    <source>
        <dbReference type="SAM" id="Phobius"/>
    </source>
</evidence>
<dbReference type="OrthoDB" id="3712874at2"/>
<keyword evidence="1" id="KW-0677">Repeat</keyword>
<proteinExistence type="predicted"/>
<dbReference type="InterPro" id="IPR022385">
    <property type="entry name" value="Rhs_assc_core"/>
</dbReference>
<sequence length="1486" mass="162369">MFGAPPTTGYANDPVNTATGNFLEPEVDLGFDGGCAALVWRRMYNSLNPAVGAFGPGWSSWTEAGLEVEESVARWRLCDGREVVFPRLGDGWDRATSEAFWLRSLEDGWEISDNAGGWWRFDAAGRLTGFAAGEGFAVSLHWGGGRLRRMMHERGRWVDVVWDEDAGRVIAVVASDGRRVDYRYVEGRLVEATTTRGMRRYVWQEGFITQVVDADGVVEVTNSYDTHGRVVSQTSQHGRVSRFSYLPGPVTVVADEDGSRSNTWVHDSRGRLVRVVDADGQATSLARDVHGNVVVATERDGGVTASQFDDRSRLVARVTPSGARIENSWDEWDRLTAVRVFADDGEPSTTSYSYDTDSRYPSQIIDGVGGVTRLAWERGQLVRMVDPTGVEFRLGYDQYGDLVEMADGAGHSSRLERDEVGRITASITPSGNITRYEWVGEQLAARVDPDGARWGFEYSAAGRLVATIDPLGARTEIRHDDAGEVSQVTDPLGRVTASFHDDLGLLAATVLPDGRRWEYTHDALSRLVAVTDPEGARWEYTHDVIGRPTRMQDPTGRAWITGHSKDHLETWQYPDIPDAPKSVHVTDRIGRVIASTRGEGGGTHRTRYDQCGRPIEYIDPDGGVTALRRDSAGKVLEIRRPDGSVTRYRYNKLTGRLSEVTDPLGNITTFVTDADNRLVGEIDPEGGETRYTLDACGRIITAEHPVHGRSTWKYDLCGRVVKTWSRFLGTRHFHYDQAGQLIEAVDALGRVTRYSYDTGGRATTITDPLGNVTHREFNHLDLNTSETDPLGRTKHYTYDAAGRLTGHERGTGEQLEWTHDYAGNVHQVIVNGTVVAAHHHDYRAGVLTVDDTTNPDAPVQHRLRWDESGRLVEQARHNAITRYGYDLLGRCTHITTPNGDVTRYGYDPLGRCTRITTPAGPVDQVFDRAGRLVEARTPTSHQTWEYTNGQVKRHHSDTSDGTHDTIITRDDQGRITAITRNGETTSYRHDAAGQLVETRDPHGRVCTWTYDEAGRLVEEHNNDEVIRYIHDAAGQLLQRHTSTGTTHYTYNRAGKRISEAGPEGRIDYAWSALGWLTHITGPTGATSLHVNALGELARVNDADLYWNSIGQPIQINDQAITATWAGTAIGHQWLPTGWRTGRPDTPTGWDTPTATTTIDGIGIAPDGGIHISGLEWLTHRVYQPGTRTFLTPDPLDPITGTAFTGNPYHYANNNPLHAQDPLGLRPVTDEELKNYNDANGSRIFNWKTLTGAGLFVAGLALSAAFPVIGGMVASAGFNLAVQGINDPGKPVDVGSFVVSTVLGGVGGAASAWIMGRYGAQLIGAGASRARDILVHAGVEAGVGAGTGFTSGVIDNINAKRSIWSADFWTNVGASTALGAAQGAVAGAGTRMIKLRGVQEPSTESRVPEISLQDSIPAAASADVLPSSSTPEVPRSVAARRELVEPRRSSGIEGPSTAVPRRAMSETDSEYSALYPPPRRAFQEEIS</sequence>
<evidence type="ECO:0000256" key="1">
    <source>
        <dbReference type="ARBA" id="ARBA00022737"/>
    </source>
</evidence>
<feature type="compositionally biased region" description="Basic and acidic residues" evidence="2">
    <location>
        <begin position="1438"/>
        <end position="1449"/>
    </location>
</feature>
<dbReference type="NCBIfam" id="TIGR01643">
    <property type="entry name" value="YD_repeat_2x"/>
    <property type="match status" value="15"/>
</dbReference>
<feature type="transmembrane region" description="Helical" evidence="3">
    <location>
        <begin position="1252"/>
        <end position="1281"/>
    </location>
</feature>
<organism evidence="6 7">
    <name type="scientific">Arachnia propionica</name>
    <dbReference type="NCBI Taxonomy" id="1750"/>
    <lineage>
        <taxon>Bacteria</taxon>
        <taxon>Bacillati</taxon>
        <taxon>Actinomycetota</taxon>
        <taxon>Actinomycetes</taxon>
        <taxon>Propionibacteriales</taxon>
        <taxon>Propionibacteriaceae</taxon>
        <taxon>Arachnia</taxon>
    </lineage>
</organism>
<dbReference type="EMBL" id="RQYT01000013">
    <property type="protein sequence ID" value="RRD49721.1"/>
    <property type="molecule type" value="Genomic_DNA"/>
</dbReference>
<keyword evidence="3" id="KW-0812">Transmembrane</keyword>
<dbReference type="NCBIfam" id="TIGR03696">
    <property type="entry name" value="Rhs_assc_core"/>
    <property type="match status" value="1"/>
</dbReference>
<dbReference type="SUPFAM" id="SSF69304">
    <property type="entry name" value="Tricorn protease N-terminal domain"/>
    <property type="match status" value="2"/>
</dbReference>
<comment type="caution">
    <text evidence="6">The sequence shown here is derived from an EMBL/GenBank/DDBJ whole genome shotgun (WGS) entry which is preliminary data.</text>
</comment>
<dbReference type="InterPro" id="IPR031325">
    <property type="entry name" value="RHS_repeat"/>
</dbReference>
<keyword evidence="3" id="KW-0472">Membrane</keyword>
<protein>
    <submittedName>
        <fullName evidence="6">Type IV secretion protein Rhs</fullName>
    </submittedName>
</protein>